<evidence type="ECO:0000313" key="2">
    <source>
        <dbReference type="EMBL" id="THH31183.1"/>
    </source>
</evidence>
<feature type="region of interest" description="Disordered" evidence="1">
    <location>
        <begin position="1"/>
        <end position="25"/>
    </location>
</feature>
<organism evidence="2 3">
    <name type="scientific">Antrodiella citrinella</name>
    <dbReference type="NCBI Taxonomy" id="2447956"/>
    <lineage>
        <taxon>Eukaryota</taxon>
        <taxon>Fungi</taxon>
        <taxon>Dikarya</taxon>
        <taxon>Basidiomycota</taxon>
        <taxon>Agaricomycotina</taxon>
        <taxon>Agaricomycetes</taxon>
        <taxon>Polyporales</taxon>
        <taxon>Steccherinaceae</taxon>
        <taxon>Antrodiella</taxon>
    </lineage>
</organism>
<feature type="compositionally biased region" description="Acidic residues" evidence="1">
    <location>
        <begin position="12"/>
        <end position="21"/>
    </location>
</feature>
<sequence>MFNAGGNKVNDTSDDSADDEQLQAANDIRQEIEVIEAEARRLLDAFNGLELSALVRHQQHTGGYGARTPAQSSSFTDLDGRFRAAGGSMSSPKPGSVRLARDHDAMSVRSSQSVQTMFSTNRAHSVHSKTHRSQAGVLPTLGSGTIPRKNSVSSISVHSRKSGYAVPMSPSASRTPTKSRLGSTLGSTSSVNLSRSANHLPLETVSEADRSDSPAWSGNDSASAMRVDGDGSQVAADEELSDIRRRRGEVTARYDARLEYLRARLRGAELREKLMRS</sequence>
<reference evidence="2 3" key="1">
    <citation type="submission" date="2019-02" db="EMBL/GenBank/DDBJ databases">
        <title>Genome sequencing of the rare red list fungi Antrodiella citrinella (Flaviporus citrinellus).</title>
        <authorList>
            <person name="Buettner E."/>
            <person name="Kellner H."/>
        </authorList>
    </citation>
    <scope>NUCLEOTIDE SEQUENCE [LARGE SCALE GENOMIC DNA]</scope>
    <source>
        <strain evidence="2 3">DSM 108506</strain>
    </source>
</reference>
<accession>A0A4V3XJ04</accession>
<dbReference type="OrthoDB" id="3367070at2759"/>
<dbReference type="EMBL" id="SGPM01000055">
    <property type="protein sequence ID" value="THH31183.1"/>
    <property type="molecule type" value="Genomic_DNA"/>
</dbReference>
<proteinExistence type="predicted"/>
<protein>
    <submittedName>
        <fullName evidence="2">Uncharacterized protein</fullName>
    </submittedName>
</protein>
<dbReference type="AlphaFoldDB" id="A0A4V3XJ04"/>
<keyword evidence="3" id="KW-1185">Reference proteome</keyword>
<evidence type="ECO:0000256" key="1">
    <source>
        <dbReference type="SAM" id="MobiDB-lite"/>
    </source>
</evidence>
<feature type="compositionally biased region" description="Low complexity" evidence="1">
    <location>
        <begin position="181"/>
        <end position="190"/>
    </location>
</feature>
<feature type="compositionally biased region" description="Low complexity" evidence="1">
    <location>
        <begin position="148"/>
        <end position="157"/>
    </location>
</feature>
<gene>
    <name evidence="2" type="ORF">EUX98_g2998</name>
</gene>
<evidence type="ECO:0000313" key="3">
    <source>
        <dbReference type="Proteomes" id="UP000308730"/>
    </source>
</evidence>
<feature type="compositionally biased region" description="Polar residues" evidence="1">
    <location>
        <begin position="170"/>
        <end position="180"/>
    </location>
</feature>
<feature type="region of interest" description="Disordered" evidence="1">
    <location>
        <begin position="123"/>
        <end position="248"/>
    </location>
</feature>
<name>A0A4V3XJ04_9APHY</name>
<dbReference type="Proteomes" id="UP000308730">
    <property type="component" value="Unassembled WGS sequence"/>
</dbReference>
<comment type="caution">
    <text evidence="2">The sequence shown here is derived from an EMBL/GenBank/DDBJ whole genome shotgun (WGS) entry which is preliminary data.</text>
</comment>